<dbReference type="Pfam" id="PF17242">
    <property type="entry name" value="DUF5315"/>
    <property type="match status" value="1"/>
</dbReference>
<evidence type="ECO:0000313" key="2">
    <source>
        <dbReference type="Proteomes" id="UP000092555"/>
    </source>
</evidence>
<organism evidence="1 2">
    <name type="scientific">Metschnikowia bicuspidata var. bicuspidata NRRL YB-4993</name>
    <dbReference type="NCBI Taxonomy" id="869754"/>
    <lineage>
        <taxon>Eukaryota</taxon>
        <taxon>Fungi</taxon>
        <taxon>Dikarya</taxon>
        <taxon>Ascomycota</taxon>
        <taxon>Saccharomycotina</taxon>
        <taxon>Pichiomycetes</taxon>
        <taxon>Metschnikowiaceae</taxon>
        <taxon>Metschnikowia</taxon>
    </lineage>
</organism>
<dbReference type="GeneID" id="30030337"/>
<dbReference type="Proteomes" id="UP000092555">
    <property type="component" value="Unassembled WGS sequence"/>
</dbReference>
<evidence type="ECO:0000313" key="1">
    <source>
        <dbReference type="EMBL" id="OBA20902.1"/>
    </source>
</evidence>
<gene>
    <name evidence="1" type="ORF">METBIDRAFT_41139</name>
</gene>
<dbReference type="OrthoDB" id="4065597at2759"/>
<comment type="caution">
    <text evidence="1">The sequence shown here is derived from an EMBL/GenBank/DDBJ whole genome shotgun (WGS) entry which is preliminary data.</text>
</comment>
<accession>A0A1A0HAK0</accession>
<dbReference type="AlphaFoldDB" id="A0A1A0HAK0"/>
<sequence>MITSTSDGSARSVLTVDRLPIARASVAALDKLWTQIDVLDDVKAMAEEVDRTGGFFTDDFSISLAQLKSSQSRLLEVISRHQALSDRAREQRRQLAKEHSELVSVDEEDILQQQERTRKRMSDFFSATAAPLVETAQSRDFDELNEYALEVRDSLGEVSEKMRDFDLVTKKLW</sequence>
<dbReference type="EMBL" id="LXTC01000003">
    <property type="protein sequence ID" value="OBA20902.1"/>
    <property type="molecule type" value="Genomic_DNA"/>
</dbReference>
<dbReference type="RefSeq" id="XP_018711412.1">
    <property type="nucleotide sequence ID" value="XM_018857361.1"/>
</dbReference>
<protein>
    <submittedName>
        <fullName evidence="1">Uncharacterized protein</fullName>
    </submittedName>
</protein>
<name>A0A1A0HAK0_9ASCO</name>
<reference evidence="1 2" key="1">
    <citation type="submission" date="2016-05" db="EMBL/GenBank/DDBJ databases">
        <title>Comparative genomics of biotechnologically important yeasts.</title>
        <authorList>
            <consortium name="DOE Joint Genome Institute"/>
            <person name="Riley R."/>
            <person name="Haridas S."/>
            <person name="Wolfe K.H."/>
            <person name="Lopes M.R."/>
            <person name="Hittinger C.T."/>
            <person name="Goker M."/>
            <person name="Salamov A."/>
            <person name="Wisecaver J."/>
            <person name="Long T.M."/>
            <person name="Aerts A.L."/>
            <person name="Barry K."/>
            <person name="Choi C."/>
            <person name="Clum A."/>
            <person name="Coughlan A.Y."/>
            <person name="Deshpande S."/>
            <person name="Douglass A.P."/>
            <person name="Hanson S.J."/>
            <person name="Klenk H.-P."/>
            <person name="LaButti K."/>
            <person name="Lapidus A."/>
            <person name="Lindquist E."/>
            <person name="Lipzen A."/>
            <person name="Meier-kolthoff J.P."/>
            <person name="Ohm R.A."/>
            <person name="Otillar R.P."/>
            <person name="Pangilinan J."/>
            <person name="Peng Y."/>
            <person name="Rokas A."/>
            <person name="Rosa C.A."/>
            <person name="Scheuner C."/>
            <person name="Sibirny A.A."/>
            <person name="Slot J.C."/>
            <person name="Stielow J.B."/>
            <person name="Sun H."/>
            <person name="Kurtzman C.P."/>
            <person name="Blackwell M."/>
            <person name="Grigoriev I.V."/>
            <person name="Jeffries T.W."/>
        </authorList>
    </citation>
    <scope>NUCLEOTIDE SEQUENCE [LARGE SCALE GENOMIC DNA]</scope>
    <source>
        <strain evidence="1 2">NRRL YB-4993</strain>
    </source>
</reference>
<proteinExistence type="predicted"/>
<keyword evidence="2" id="KW-1185">Reference proteome</keyword>